<organism evidence="1 2">
    <name type="scientific">Candidatus Aramenus sulfurataquae</name>
    <dbReference type="NCBI Taxonomy" id="1326980"/>
    <lineage>
        <taxon>Archaea</taxon>
        <taxon>Thermoproteota</taxon>
        <taxon>Thermoprotei</taxon>
        <taxon>Sulfolobales</taxon>
        <taxon>Sulfolobaceae</taxon>
        <taxon>Candidatus Aramenus</taxon>
    </lineage>
</organism>
<gene>
    <name evidence="1" type="ORF">TQ35_0007665</name>
</gene>
<dbReference type="Proteomes" id="UP000053480">
    <property type="component" value="Unassembled WGS sequence"/>
</dbReference>
<accession>A0ACC6TQK4</accession>
<protein>
    <submittedName>
        <fullName evidence="1">Radical SAM protein</fullName>
    </submittedName>
</protein>
<sequence length="356" mass="40323">MTLRLEPNKMVSSPEWVRLSFGADMVLGFSPGKFLKGALNTTINLLQYYPDGCKANCAYCGQAREVAQGPECKTLIRVEWPLRRLDEVLKRIKEREGNPEYGLQRICVGQLAHPRASPDAIEITRRIREYGIELQISELVTATYTFKHHMVEMRKAGADMIDVAIDAASKRVFDQLRGKAVRSIHSWDRYLKAIDEAVEVFGRKNAGIHLIIGLGETEKEAVDIMLYAHSRGAKISLFAFYPEDGTFMENKRPVPLSVFRRMQIARWLIENDLVNESSFKFDEEGRLVDVEVPSDLTLDELAPAFMTSGCPGCNRPYSNERPGGRLKNIPWYPNNKQVISAIKASKLEGLIKRFVN</sequence>
<comment type="caution">
    <text evidence="1">The sequence shown here is derived from an EMBL/GenBank/DDBJ whole genome shotgun (WGS) entry which is preliminary data.</text>
</comment>
<evidence type="ECO:0000313" key="1">
    <source>
        <dbReference type="EMBL" id="MEW9492058.1"/>
    </source>
</evidence>
<reference evidence="1" key="1">
    <citation type="submission" date="2024-07" db="EMBL/GenBank/DDBJ databases">
        <title>Metagenome and Metagenome-Assembled Genomes of Archaea from a hot spring from the geothermal field of Los Azufres, Mexico.</title>
        <authorList>
            <person name="Marin-Paredes R."/>
            <person name="Martinez-Romero E."/>
            <person name="Servin-Garciduenas L.E."/>
        </authorList>
    </citation>
    <scope>NUCLEOTIDE SEQUENCE</scope>
    <source>
        <strain evidence="1">AZ1-454</strain>
    </source>
</reference>
<evidence type="ECO:0000313" key="2">
    <source>
        <dbReference type="Proteomes" id="UP000053480"/>
    </source>
</evidence>
<name>A0ACC6TQK4_9CREN</name>
<dbReference type="EMBL" id="JZWS03000011">
    <property type="protein sequence ID" value="MEW9492058.1"/>
    <property type="molecule type" value="Genomic_DNA"/>
</dbReference>
<proteinExistence type="predicted"/>